<protein>
    <submittedName>
        <fullName evidence="1">Uncharacterized protein</fullName>
    </submittedName>
</protein>
<dbReference type="Proteomes" id="UP000663823">
    <property type="component" value="Unassembled WGS sequence"/>
</dbReference>
<proteinExistence type="predicted"/>
<dbReference type="InterPro" id="IPR036188">
    <property type="entry name" value="FAD/NAD-bd_sf"/>
</dbReference>
<sequence>ILSAEDNRIYPMDTTFVINAAGPWAGEVAKMAGIGVSYQYPVALPVEPR</sequence>
<comment type="caution">
    <text evidence="1">The sequence shown here is derived from an EMBL/GenBank/DDBJ whole genome shotgun (WGS) entry which is preliminary data.</text>
</comment>
<evidence type="ECO:0000313" key="2">
    <source>
        <dbReference type="Proteomes" id="UP000663823"/>
    </source>
</evidence>
<organism evidence="1 2">
    <name type="scientific">Rotaria sordida</name>
    <dbReference type="NCBI Taxonomy" id="392033"/>
    <lineage>
        <taxon>Eukaryota</taxon>
        <taxon>Metazoa</taxon>
        <taxon>Spiralia</taxon>
        <taxon>Gnathifera</taxon>
        <taxon>Rotifera</taxon>
        <taxon>Eurotatoria</taxon>
        <taxon>Bdelloidea</taxon>
        <taxon>Philodinida</taxon>
        <taxon>Philodinidae</taxon>
        <taxon>Rotaria</taxon>
    </lineage>
</organism>
<feature type="non-terminal residue" evidence="1">
    <location>
        <position position="1"/>
    </location>
</feature>
<accession>A0A820GFJ8</accession>
<dbReference type="Gene3D" id="3.50.50.60">
    <property type="entry name" value="FAD/NAD(P)-binding domain"/>
    <property type="match status" value="1"/>
</dbReference>
<evidence type="ECO:0000313" key="1">
    <source>
        <dbReference type="EMBL" id="CAF4276127.1"/>
    </source>
</evidence>
<dbReference type="EMBL" id="CAJOAX010039416">
    <property type="protein sequence ID" value="CAF4276127.1"/>
    <property type="molecule type" value="Genomic_DNA"/>
</dbReference>
<dbReference type="AlphaFoldDB" id="A0A820GFJ8"/>
<name>A0A820GFJ8_9BILA</name>
<gene>
    <name evidence="1" type="ORF">OTI717_LOCUS41267</name>
</gene>
<reference evidence="1" key="1">
    <citation type="submission" date="2021-02" db="EMBL/GenBank/DDBJ databases">
        <authorList>
            <person name="Nowell W R."/>
        </authorList>
    </citation>
    <scope>NUCLEOTIDE SEQUENCE</scope>
</reference>